<proteinExistence type="predicted"/>
<evidence type="ECO:0000313" key="2">
    <source>
        <dbReference type="Proteomes" id="UP001596457"/>
    </source>
</evidence>
<accession>A0ABW2SHV0</accession>
<comment type="caution">
    <text evidence="1">The sequence shown here is derived from an EMBL/GenBank/DDBJ whole genome shotgun (WGS) entry which is preliminary data.</text>
</comment>
<sequence length="158" mass="17422">MTKKLAAVLAWHYTTGEKFRYIVVSGELIPTAFAAPENERPVLWFSLNQSFEPTAAKWLIDPVTGIKRGATMAEMMELGGGLVRFGVSPRRLLMGEQLRTRAGIKRTEWASLCRSAFVMGADPAHWLGTLDPVEVETCVVEVMDKAGAWVRVSSTASH</sequence>
<name>A0ABW2SHV0_9BURK</name>
<reference evidence="2" key="1">
    <citation type="journal article" date="2019" name="Int. J. Syst. Evol. Microbiol.">
        <title>The Global Catalogue of Microorganisms (GCM) 10K type strain sequencing project: providing services to taxonomists for standard genome sequencing and annotation.</title>
        <authorList>
            <consortium name="The Broad Institute Genomics Platform"/>
            <consortium name="The Broad Institute Genome Sequencing Center for Infectious Disease"/>
            <person name="Wu L."/>
            <person name="Ma J."/>
        </authorList>
    </citation>
    <scope>NUCLEOTIDE SEQUENCE [LARGE SCALE GENOMIC DNA]</scope>
    <source>
        <strain evidence="2">CCUG 53903</strain>
    </source>
</reference>
<organism evidence="1 2">
    <name type="scientific">Hydrogenophaga defluvii</name>
    <dbReference type="NCBI Taxonomy" id="249410"/>
    <lineage>
        <taxon>Bacteria</taxon>
        <taxon>Pseudomonadati</taxon>
        <taxon>Pseudomonadota</taxon>
        <taxon>Betaproteobacteria</taxon>
        <taxon>Burkholderiales</taxon>
        <taxon>Comamonadaceae</taxon>
        <taxon>Hydrogenophaga</taxon>
    </lineage>
</organism>
<gene>
    <name evidence="1" type="ORF">ACFQU0_20905</name>
</gene>
<protein>
    <submittedName>
        <fullName evidence="1">Uncharacterized protein</fullName>
    </submittedName>
</protein>
<dbReference type="EMBL" id="JBHTBZ010000088">
    <property type="protein sequence ID" value="MFC7462885.1"/>
    <property type="molecule type" value="Genomic_DNA"/>
</dbReference>
<keyword evidence="2" id="KW-1185">Reference proteome</keyword>
<dbReference type="Proteomes" id="UP001596457">
    <property type="component" value="Unassembled WGS sequence"/>
</dbReference>
<evidence type="ECO:0000313" key="1">
    <source>
        <dbReference type="EMBL" id="MFC7462885.1"/>
    </source>
</evidence>
<dbReference type="RefSeq" id="WP_382204057.1">
    <property type="nucleotide sequence ID" value="NZ_JBHTBZ010000088.1"/>
</dbReference>